<comment type="caution">
    <text evidence="1">The sequence shown here is derived from an EMBL/GenBank/DDBJ whole genome shotgun (WGS) entry which is preliminary data.</text>
</comment>
<dbReference type="Proteomes" id="UP000886814">
    <property type="component" value="Unassembled WGS sequence"/>
</dbReference>
<protein>
    <submittedName>
        <fullName evidence="1">Stage V sporulation protein AD</fullName>
    </submittedName>
</protein>
<evidence type="ECO:0000313" key="1">
    <source>
        <dbReference type="EMBL" id="HIV37495.1"/>
    </source>
</evidence>
<name>A0A9D1PB27_9FIRM</name>
<accession>A0A9D1PB27</accession>
<dbReference type="NCBIfam" id="NF006160">
    <property type="entry name" value="PRK08304.1"/>
    <property type="match status" value="1"/>
</dbReference>
<proteinExistence type="predicted"/>
<dbReference type="InterPro" id="IPR010894">
    <property type="entry name" value="SpoVAD"/>
</dbReference>
<gene>
    <name evidence="1" type="ORF">H9747_00615</name>
</gene>
<dbReference type="AlphaFoldDB" id="A0A9D1PB27"/>
<dbReference type="Pfam" id="PF07451">
    <property type="entry name" value="SpoVAD"/>
    <property type="match status" value="1"/>
</dbReference>
<dbReference type="InterPro" id="IPR038369">
    <property type="entry name" value="SpoVAD_sf"/>
</dbReference>
<dbReference type="EMBL" id="DXIQ01000003">
    <property type="protein sequence ID" value="HIV37495.1"/>
    <property type="molecule type" value="Genomic_DNA"/>
</dbReference>
<dbReference type="PIRSF" id="PIRSF011570">
    <property type="entry name" value="SpoVAD"/>
    <property type="match status" value="1"/>
</dbReference>
<evidence type="ECO:0000313" key="2">
    <source>
        <dbReference type="Proteomes" id="UP000886814"/>
    </source>
</evidence>
<sequence>MGHTIGEQSIQFDSSVYLLGAGSVVGKKEGDGPLGKYFDKIGPEDGLFGCGSWEEAESTLQKEALSIAMEKAGVSREELRLIYAGDLLAQTIASSFGIMGFHRPVYGLYGACSTMGEALSLASMAVAGGYGEYVGVVTSSHFCSAEKEFRYPLGYGSQRPLSATWTVTGSGACILGTRKSHARITGITTGKIVDYGLKDSFNMGACMAPAAASTIEANLRDFARKPEDYDRIITGDLGEIGQRILFDLLEEKGITIEDRHMDCGIEIFDKETQDTHAGGSGCGCSAATFASYILPKVEKGEWKRILFIPTGALLSKVSYNEGKSVPGIAQAVVAEHC</sequence>
<dbReference type="SUPFAM" id="SSF53901">
    <property type="entry name" value="Thiolase-like"/>
    <property type="match status" value="1"/>
</dbReference>
<dbReference type="Gene3D" id="3.40.47.40">
    <property type="entry name" value="Stage V sporulation protein AD"/>
    <property type="match status" value="1"/>
</dbReference>
<reference evidence="1" key="1">
    <citation type="journal article" date="2021" name="PeerJ">
        <title>Extensive microbial diversity within the chicken gut microbiome revealed by metagenomics and culture.</title>
        <authorList>
            <person name="Gilroy R."/>
            <person name="Ravi A."/>
            <person name="Getino M."/>
            <person name="Pursley I."/>
            <person name="Horton D.L."/>
            <person name="Alikhan N.F."/>
            <person name="Baker D."/>
            <person name="Gharbi K."/>
            <person name="Hall N."/>
            <person name="Watson M."/>
            <person name="Adriaenssens E.M."/>
            <person name="Foster-Nyarko E."/>
            <person name="Jarju S."/>
            <person name="Secka A."/>
            <person name="Antonio M."/>
            <person name="Oren A."/>
            <person name="Chaudhuri R.R."/>
            <person name="La Ragione R."/>
            <person name="Hildebrand F."/>
            <person name="Pallen M.J."/>
        </authorList>
    </citation>
    <scope>NUCLEOTIDE SEQUENCE</scope>
    <source>
        <strain evidence="1">CHK195-9823</strain>
    </source>
</reference>
<dbReference type="InterPro" id="IPR016039">
    <property type="entry name" value="Thiolase-like"/>
</dbReference>
<reference evidence="1" key="2">
    <citation type="submission" date="2021-04" db="EMBL/GenBank/DDBJ databases">
        <authorList>
            <person name="Gilroy R."/>
        </authorList>
    </citation>
    <scope>NUCLEOTIDE SEQUENCE</scope>
    <source>
        <strain evidence="1">CHK195-9823</strain>
    </source>
</reference>
<organism evidence="1 2">
    <name type="scientific">Candidatus Blautia stercorigallinarum</name>
    <dbReference type="NCBI Taxonomy" id="2838501"/>
    <lineage>
        <taxon>Bacteria</taxon>
        <taxon>Bacillati</taxon>
        <taxon>Bacillota</taxon>
        <taxon>Clostridia</taxon>
        <taxon>Lachnospirales</taxon>
        <taxon>Lachnospiraceae</taxon>
        <taxon>Blautia</taxon>
    </lineage>
</organism>
<dbReference type="GO" id="GO:0016746">
    <property type="term" value="F:acyltransferase activity"/>
    <property type="evidence" value="ECO:0007669"/>
    <property type="project" value="InterPro"/>
</dbReference>